<sequence precursor="true">MASSFPEPRPSEITPRRAYLRRRSLLAAAGLLGGSRIANAAGLSVHPGPFNASEPLTPREDVTHYNNFYEFGLDKDDPARLSGGFRPRPWTLTIDGAVAKPLTLDVDTLIAGGALESRVYRMRCVEAWSMVIPWDGVPLADILRKAEPQGSAKFVAFQSVVRPDQMPGQRGGLGSLDWPYVEGLRLDEAMNPLSFLALGLYGDLLPNQNGAPLRLVTPWKYGFKGIKSITRITLVSEMPPTTWNRMASNEYGFYANVNPEVDHPRWSQASERIIGSGGFFGETRKPTQMFNGYGAQVAQLYAGMDLRKFY</sequence>
<dbReference type="PANTHER" id="PTHR43032:SF3">
    <property type="entry name" value="PROTEIN-METHIONINE-SULFOXIDE REDUCTASE CATALYTIC SUBUNIT MSRP"/>
    <property type="match status" value="1"/>
</dbReference>
<dbReference type="Pfam" id="PF00174">
    <property type="entry name" value="Oxidored_molyb"/>
    <property type="match status" value="1"/>
</dbReference>
<feature type="binding site" evidence="5">
    <location>
        <position position="66"/>
    </location>
    <ligand>
        <name>Mo-molybdopterin</name>
        <dbReference type="ChEBI" id="CHEBI:71302"/>
    </ligand>
</feature>
<dbReference type="SUPFAM" id="SSF56524">
    <property type="entry name" value="Oxidoreductase molybdopterin-binding domain"/>
    <property type="match status" value="1"/>
</dbReference>
<dbReference type="Proteomes" id="UP000664771">
    <property type="component" value="Unassembled WGS sequence"/>
</dbReference>
<organism evidence="7 8">
    <name type="scientific">Acetobacter sacchari</name>
    <dbReference type="NCBI Taxonomy" id="2661687"/>
    <lineage>
        <taxon>Bacteria</taxon>
        <taxon>Pseudomonadati</taxon>
        <taxon>Pseudomonadota</taxon>
        <taxon>Alphaproteobacteria</taxon>
        <taxon>Acetobacterales</taxon>
        <taxon>Acetobacteraceae</taxon>
        <taxon>Acetobacter</taxon>
    </lineage>
</organism>
<dbReference type="InterPro" id="IPR022867">
    <property type="entry name" value="MsrP"/>
</dbReference>
<keyword evidence="8" id="KW-1185">Reference proteome</keyword>
<proteinExistence type="inferred from homology"/>
<evidence type="ECO:0000313" key="7">
    <source>
        <dbReference type="EMBL" id="MBO1360357.1"/>
    </source>
</evidence>
<evidence type="ECO:0000256" key="1">
    <source>
        <dbReference type="ARBA" id="ARBA00022505"/>
    </source>
</evidence>
<comment type="similarity">
    <text evidence="5">Belongs to the MsrP family.</text>
</comment>
<evidence type="ECO:0000256" key="3">
    <source>
        <dbReference type="ARBA" id="ARBA00022729"/>
    </source>
</evidence>
<evidence type="ECO:0000256" key="5">
    <source>
        <dbReference type="HAMAP-Rule" id="MF_01206"/>
    </source>
</evidence>
<name>A0ABS3LWT0_9PROT</name>
<protein>
    <recommendedName>
        <fullName evidence="5">Protein-methionine-sulfoxide reductase catalytic subunit MsrP</fullName>
        <ecNumber evidence="5">1.8.5.-</ecNumber>
    </recommendedName>
</protein>
<dbReference type="InterPro" id="IPR000572">
    <property type="entry name" value="OxRdtase_Mopterin-bd_dom"/>
</dbReference>
<comment type="catalytic activity">
    <reaction evidence="5">
        <text>L-methionyl-[protein] + a quinone + H2O = L-methionyl-(S)-S-oxide-[protein] + a quinol</text>
        <dbReference type="Rhea" id="RHEA:51292"/>
        <dbReference type="Rhea" id="RHEA-COMP:12313"/>
        <dbReference type="Rhea" id="RHEA-COMP:12315"/>
        <dbReference type="ChEBI" id="CHEBI:15377"/>
        <dbReference type="ChEBI" id="CHEBI:16044"/>
        <dbReference type="ChEBI" id="CHEBI:24646"/>
        <dbReference type="ChEBI" id="CHEBI:44120"/>
        <dbReference type="ChEBI" id="CHEBI:132124"/>
    </reaction>
</comment>
<dbReference type="RefSeq" id="WP_207881648.1">
    <property type="nucleotide sequence ID" value="NZ_JAFVMF010000011.1"/>
</dbReference>
<comment type="subunit">
    <text evidence="5">Heterodimer of a catalytic subunit (MsrP) and a heme-binding subunit (MsrQ).</text>
</comment>
<evidence type="ECO:0000256" key="2">
    <source>
        <dbReference type="ARBA" id="ARBA00022723"/>
    </source>
</evidence>
<dbReference type="Gene3D" id="3.90.420.10">
    <property type="entry name" value="Oxidoreductase, molybdopterin-binding domain"/>
    <property type="match status" value="1"/>
</dbReference>
<comment type="catalytic activity">
    <reaction evidence="5">
        <text>L-methionyl-[protein] + a quinone + H2O = L-methionyl-(R)-S-oxide-[protein] + a quinol</text>
        <dbReference type="Rhea" id="RHEA:51296"/>
        <dbReference type="Rhea" id="RHEA-COMP:12313"/>
        <dbReference type="Rhea" id="RHEA-COMP:12314"/>
        <dbReference type="ChEBI" id="CHEBI:15377"/>
        <dbReference type="ChEBI" id="CHEBI:16044"/>
        <dbReference type="ChEBI" id="CHEBI:24646"/>
        <dbReference type="ChEBI" id="CHEBI:45764"/>
        <dbReference type="ChEBI" id="CHEBI:132124"/>
    </reaction>
</comment>
<keyword evidence="1 5" id="KW-0500">Molybdenum</keyword>
<dbReference type="GO" id="GO:0016491">
    <property type="term" value="F:oxidoreductase activity"/>
    <property type="evidence" value="ECO:0007669"/>
    <property type="project" value="UniProtKB-KW"/>
</dbReference>
<reference evidence="7 8" key="1">
    <citation type="submission" date="2021-03" db="EMBL/GenBank/DDBJ databases">
        <title>The complete genome sequence of Acetobacter sacchari TBRC 11175.</title>
        <authorList>
            <person name="Charoenyingcharoen P."/>
            <person name="Yukphan P."/>
        </authorList>
    </citation>
    <scope>NUCLEOTIDE SEQUENCE [LARGE SCALE GENOMIC DNA]</scope>
    <source>
        <strain evidence="7 8">TBRC 11175</strain>
    </source>
</reference>
<feature type="binding site" evidence="5">
    <location>
        <position position="159"/>
    </location>
    <ligand>
        <name>Mo-molybdopterin</name>
        <dbReference type="ChEBI" id="CHEBI:71302"/>
    </ligand>
</feature>
<feature type="binding site" evidence="5">
    <location>
        <begin position="225"/>
        <end position="227"/>
    </location>
    <ligand>
        <name>Mo-molybdopterin</name>
        <dbReference type="ChEBI" id="CHEBI:71302"/>
    </ligand>
</feature>
<feature type="binding site" evidence="5">
    <location>
        <position position="214"/>
    </location>
    <ligand>
        <name>Mo-molybdopterin</name>
        <dbReference type="ChEBI" id="CHEBI:71302"/>
    </ligand>
</feature>
<dbReference type="PANTHER" id="PTHR43032">
    <property type="entry name" value="PROTEIN-METHIONINE-SULFOXIDE REDUCTASE"/>
    <property type="match status" value="1"/>
</dbReference>
<feature type="binding site" evidence="5">
    <location>
        <position position="124"/>
    </location>
    <ligand>
        <name>Mo-molybdopterin</name>
        <dbReference type="ChEBI" id="CHEBI:71302"/>
    </ligand>
    <ligandPart>
        <name>Mo</name>
        <dbReference type="ChEBI" id="CHEBI:28685"/>
    </ligandPart>
</feature>
<evidence type="ECO:0000313" key="8">
    <source>
        <dbReference type="Proteomes" id="UP000664771"/>
    </source>
</evidence>
<dbReference type="HAMAP" id="MF_01206">
    <property type="entry name" value="MsrP"/>
    <property type="match status" value="1"/>
</dbReference>
<comment type="cofactor">
    <cofactor evidence="5">
        <name>Mo-molybdopterin</name>
        <dbReference type="ChEBI" id="CHEBI:71302"/>
    </cofactor>
    <text evidence="5">Binds 1 Mo-molybdopterin (Mo-MPT) cofactor per subunit.</text>
</comment>
<feature type="signal peptide" evidence="5">
    <location>
        <begin position="1"/>
        <end position="40"/>
    </location>
</feature>
<dbReference type="EMBL" id="JAFVMF010000011">
    <property type="protein sequence ID" value="MBO1360357.1"/>
    <property type="molecule type" value="Genomic_DNA"/>
</dbReference>
<comment type="function">
    <text evidence="5">Part of the MsrPQ system that repairs oxidized periplasmic proteins containing methionine sulfoxide residues (Met-O), using respiratory chain electrons. Thus protects these proteins from oxidative-stress damage caused by reactive species of oxygen and chlorine generated by the host defense mechanisms. MsrPQ is essential for the maintenance of envelope integrity under bleach stress, rescuing a wide series of structurally unrelated periplasmic proteins from methionine oxidation. The catalytic subunit MsrP is non-stereospecific, being able to reduce both (R-) and (S-) diastereoisomers of methionine sulfoxide.</text>
</comment>
<feature type="binding site" evidence="5">
    <location>
        <position position="209"/>
    </location>
    <ligand>
        <name>Mo-molybdopterin</name>
        <dbReference type="ChEBI" id="CHEBI:71302"/>
    </ligand>
</feature>
<feature type="chain" id="PRO_5044908781" description="Protein-methionine-sulfoxide reductase catalytic subunit MsrP" evidence="5">
    <location>
        <begin position="41"/>
        <end position="310"/>
    </location>
</feature>
<feature type="domain" description="Oxidoreductase molybdopterin-binding" evidence="6">
    <location>
        <begin position="87"/>
        <end position="243"/>
    </location>
</feature>
<feature type="binding site" evidence="5">
    <location>
        <begin position="69"/>
        <end position="70"/>
    </location>
    <ligand>
        <name>Mo-molybdopterin</name>
        <dbReference type="ChEBI" id="CHEBI:71302"/>
    </ligand>
</feature>
<dbReference type="NCBIfam" id="NF003767">
    <property type="entry name" value="PRK05363.1"/>
    <property type="match status" value="1"/>
</dbReference>
<keyword evidence="2 5" id="KW-0479">Metal-binding</keyword>
<accession>A0ABS3LWT0</accession>
<evidence type="ECO:0000256" key="4">
    <source>
        <dbReference type="ARBA" id="ARBA00023002"/>
    </source>
</evidence>
<keyword evidence="4 5" id="KW-0560">Oxidoreductase</keyword>
<keyword evidence="3 5" id="KW-0732">Signal</keyword>
<dbReference type="InterPro" id="IPR036374">
    <property type="entry name" value="OxRdtase_Mopterin-bd_sf"/>
</dbReference>
<comment type="caution">
    <text evidence="7">The sequence shown here is derived from an EMBL/GenBank/DDBJ whole genome shotgun (WGS) entry which is preliminary data.</text>
</comment>
<dbReference type="EC" id="1.8.5.-" evidence="5"/>
<gene>
    <name evidence="5 7" type="primary">msrP</name>
    <name evidence="7" type="ORF">J2D73_11215</name>
</gene>
<evidence type="ECO:0000259" key="6">
    <source>
        <dbReference type="Pfam" id="PF00174"/>
    </source>
</evidence>